<proteinExistence type="predicted"/>
<dbReference type="InterPro" id="IPR000160">
    <property type="entry name" value="GGDEF_dom"/>
</dbReference>
<dbReference type="SUPFAM" id="SSF55073">
    <property type="entry name" value="Nucleotide cyclase"/>
    <property type="match status" value="1"/>
</dbReference>
<name>A0A1G9U3Z9_9FIRM</name>
<feature type="domain" description="GGDEF" evidence="2">
    <location>
        <begin position="159"/>
        <end position="286"/>
    </location>
</feature>
<keyword evidence="4" id="KW-1185">Reference proteome</keyword>
<dbReference type="SUPFAM" id="SSF141868">
    <property type="entry name" value="EAL domain-like"/>
    <property type="match status" value="1"/>
</dbReference>
<dbReference type="PROSITE" id="PS50883">
    <property type="entry name" value="EAL"/>
    <property type="match status" value="1"/>
</dbReference>
<dbReference type="AlphaFoldDB" id="A0A1G9U3Z9"/>
<dbReference type="PANTHER" id="PTHR33121">
    <property type="entry name" value="CYCLIC DI-GMP PHOSPHODIESTERASE PDEF"/>
    <property type="match status" value="1"/>
</dbReference>
<reference evidence="3 4" key="1">
    <citation type="submission" date="2016-10" db="EMBL/GenBank/DDBJ databases">
        <authorList>
            <person name="de Groot N.N."/>
        </authorList>
    </citation>
    <scope>NUCLEOTIDE SEQUENCE [LARGE SCALE GENOMIC DNA]</scope>
    <source>
        <strain evidence="3 4">DSM 16981</strain>
    </source>
</reference>
<dbReference type="Gene3D" id="3.30.70.270">
    <property type="match status" value="1"/>
</dbReference>
<dbReference type="Pfam" id="PF00990">
    <property type="entry name" value="GGDEF"/>
    <property type="match status" value="1"/>
</dbReference>
<dbReference type="SMART" id="SM00052">
    <property type="entry name" value="EAL"/>
    <property type="match status" value="1"/>
</dbReference>
<feature type="domain" description="EAL" evidence="1">
    <location>
        <begin position="295"/>
        <end position="549"/>
    </location>
</feature>
<dbReference type="Gene3D" id="3.20.20.450">
    <property type="entry name" value="EAL domain"/>
    <property type="match status" value="1"/>
</dbReference>
<dbReference type="PANTHER" id="PTHR33121:SF70">
    <property type="entry name" value="SIGNALING PROTEIN YKOW"/>
    <property type="match status" value="1"/>
</dbReference>
<evidence type="ECO:0000259" key="2">
    <source>
        <dbReference type="PROSITE" id="PS50887"/>
    </source>
</evidence>
<organism evidence="3 4">
    <name type="scientific">Megasphaera paucivorans</name>
    <dbReference type="NCBI Taxonomy" id="349095"/>
    <lineage>
        <taxon>Bacteria</taxon>
        <taxon>Bacillati</taxon>
        <taxon>Bacillota</taxon>
        <taxon>Negativicutes</taxon>
        <taxon>Veillonellales</taxon>
        <taxon>Veillonellaceae</taxon>
        <taxon>Megasphaera</taxon>
    </lineage>
</organism>
<evidence type="ECO:0000313" key="4">
    <source>
        <dbReference type="Proteomes" id="UP000199309"/>
    </source>
</evidence>
<dbReference type="PROSITE" id="PS50887">
    <property type="entry name" value="GGDEF"/>
    <property type="match status" value="1"/>
</dbReference>
<dbReference type="EMBL" id="FNHQ01000008">
    <property type="protein sequence ID" value="SDM54709.1"/>
    <property type="molecule type" value="Genomic_DNA"/>
</dbReference>
<dbReference type="InterPro" id="IPR029787">
    <property type="entry name" value="Nucleotide_cyclase"/>
</dbReference>
<evidence type="ECO:0000259" key="1">
    <source>
        <dbReference type="PROSITE" id="PS50883"/>
    </source>
</evidence>
<sequence>MTVQSIDYRLLDYLNNIIYSPETAMLDRGGLQESENRLADTMDVLLKFILEERTFANELSSGNIQRVRTPSPENTICDPIKSVYRMLQHLIWLMDRITAGDYEQRLRFSNDLSSSFNAMLEHLVNLAYLSYHDRLTNLLNVEGFDEHCKVLLENWPADNKYFLISININDFRRFIMLYGPEKADWFLVKVANFLKDICENREICARVNADNFLCLLRGESIHEIMMRLHENEQKIHNYITFRSRLFHYGIYEVRDIHENLRKMRAYAMFAGVNACSNADGFAVFDGMLAKRYALENSILPLFSHALKNNEIRVYYQPKIDSRLDVIAGSEALVRWTLPNGEVMRPNHFIDLLEKNSLIVLLDFYVLRKVCQHIRSRLNHHQYIVPVSVNFSRVHMLDTTTVPQMVSILQEYNVDPQWIIIEITERVFFERMENMIKMIQCLRKAGFRVSMDDFGSSYSSLNFLKNIPVDEIKIDKLFFDDFDTDERVRLLLSDVLTIADHLQLGVVAEGVETEDAVIFLKQQSYVMIQGFYYYAPMPEDEYNNRLDAIHIH</sequence>
<evidence type="ECO:0000313" key="3">
    <source>
        <dbReference type="EMBL" id="SDM54709.1"/>
    </source>
</evidence>
<accession>A0A1G9U3Z9</accession>
<gene>
    <name evidence="3" type="ORF">SAMN05660299_01106</name>
</gene>
<dbReference type="CDD" id="cd06225">
    <property type="entry name" value="HAMP"/>
    <property type="match status" value="1"/>
</dbReference>
<dbReference type="Pfam" id="PF00563">
    <property type="entry name" value="EAL"/>
    <property type="match status" value="1"/>
</dbReference>
<protein>
    <submittedName>
        <fullName evidence="3">EAL domain, c-di-GMP-specific phosphodiesterase class I (Or its enzymatically inactive variant)</fullName>
    </submittedName>
</protein>
<dbReference type="CDD" id="cd01948">
    <property type="entry name" value="EAL"/>
    <property type="match status" value="1"/>
</dbReference>
<dbReference type="SMART" id="SM00267">
    <property type="entry name" value="GGDEF"/>
    <property type="match status" value="1"/>
</dbReference>
<dbReference type="InterPro" id="IPR050706">
    <property type="entry name" value="Cyclic-di-GMP_PDE-like"/>
</dbReference>
<dbReference type="GO" id="GO:0071111">
    <property type="term" value="F:cyclic-guanylate-specific phosphodiesterase activity"/>
    <property type="evidence" value="ECO:0007669"/>
    <property type="project" value="InterPro"/>
</dbReference>
<dbReference type="InterPro" id="IPR035919">
    <property type="entry name" value="EAL_sf"/>
</dbReference>
<dbReference type="STRING" id="349095.SAMN05660299_01106"/>
<dbReference type="InterPro" id="IPR043128">
    <property type="entry name" value="Rev_trsase/Diguanyl_cyclase"/>
</dbReference>
<dbReference type="Proteomes" id="UP000199309">
    <property type="component" value="Unassembled WGS sequence"/>
</dbReference>
<dbReference type="InterPro" id="IPR001633">
    <property type="entry name" value="EAL_dom"/>
</dbReference>